<gene>
    <name evidence="4" type="ORF">X797_009161</name>
</gene>
<dbReference type="Proteomes" id="UP000030151">
    <property type="component" value="Unassembled WGS sequence"/>
</dbReference>
<proteinExistence type="predicted"/>
<evidence type="ECO:0000259" key="3">
    <source>
        <dbReference type="Pfam" id="PF05922"/>
    </source>
</evidence>
<dbReference type="EMBL" id="JELW01000033">
    <property type="protein sequence ID" value="EXU97776.1"/>
    <property type="molecule type" value="Genomic_DNA"/>
</dbReference>
<feature type="region of interest" description="Disordered" evidence="1">
    <location>
        <begin position="122"/>
        <end position="150"/>
    </location>
</feature>
<dbReference type="SUPFAM" id="SSF54897">
    <property type="entry name" value="Protease propeptides/inhibitors"/>
    <property type="match status" value="1"/>
</dbReference>
<dbReference type="Pfam" id="PF05922">
    <property type="entry name" value="Inhibitor_I9"/>
    <property type="match status" value="1"/>
</dbReference>
<evidence type="ECO:0000313" key="5">
    <source>
        <dbReference type="Proteomes" id="UP000030151"/>
    </source>
</evidence>
<evidence type="ECO:0000256" key="2">
    <source>
        <dbReference type="SAM" id="SignalP"/>
    </source>
</evidence>
<feature type="signal peptide" evidence="2">
    <location>
        <begin position="1"/>
        <end position="20"/>
    </location>
</feature>
<dbReference type="AlphaFoldDB" id="A0A0A1UQ55"/>
<accession>A0A0A1UQ55</accession>
<reference evidence="4 5" key="1">
    <citation type="submission" date="2014-02" db="EMBL/GenBank/DDBJ databases">
        <title>The genome sequence of the entomopathogenic fungus Metarhizium robertsii ARSEF 2575.</title>
        <authorList>
            <person name="Giuliano Garisto Donzelli B."/>
            <person name="Roe B.A."/>
            <person name="Macmil S.L."/>
            <person name="Krasnoff S.B."/>
            <person name="Gibson D.M."/>
        </authorList>
    </citation>
    <scope>NUCLEOTIDE SEQUENCE [LARGE SCALE GENOMIC DNA]</scope>
    <source>
        <strain evidence="4 5">ARSEF 2575</strain>
    </source>
</reference>
<protein>
    <submittedName>
        <fullName evidence="4">Peptidase inhibitor I9 family protein</fullName>
    </submittedName>
</protein>
<comment type="caution">
    <text evidence="4">The sequence shown here is derived from an EMBL/GenBank/DDBJ whole genome shotgun (WGS) entry which is preliminary data.</text>
</comment>
<sequence>MKRMHWSLILVSALLRGAAAEPASSEDGATPALGHIVVLKSGLEEKHLDEHLERVKTSIQKRSIESGSSENQVNGASGVKHEYRGTSIGFHGYSGSFPPEVLEDIKRDEHVAFVEEDRMITIEPSKREEVEEDTTPKDGGSNNQKKGPGLLSMGQGYNTFLDKGVIPDAVLLPGEKKRDVPAALAEVLVNQTTSMRFNFTAPSANLTNVNVTSYFTPPDPDEIMNDVLDGLENEQNATALNVIHTRATEDQQDCTGSLTAYYKLTESFDSYLKALDVSGAATVSGWGQSASVSGSYLNQAELSKEGLTYIAIIDIQRQVDLPTGFEFNKDKYSASTFARDFGDRWIHGFHTGGKMIARLSFNSKGSTSKDDLKVHAEASLKFWGVTGDISASVKKSMEEVSKHADVEISLFYQGDMGKVMAKSGSPDKVESASAEGSFKQVKMWADQFINNACRHNYEYRPLLDEYRNAVGFPSDQKVLDYRTAHRVSYKILKELVRISEMTQYIVRLETLDAEFKDEVEFAEIEMVELSRKWVDSVVERPQNALSLGKELIQTFRAEFYDKYASAIAQDFYISGIEVQYGDKPPANRVIDINHQPEDINHDFGGEFVWLVPIYTTRRDDACTSFKVVFGSEGAGLKDLTRNAPGPSRYLKCEKDMSKEKIRRLALHRGGENLEEFLSETSHGFVGKTTNINDGRGDAYHAMYLLWAHDGKRDPSSKHQPEFIVPVN</sequence>
<dbReference type="OrthoDB" id="4933784at2759"/>
<feature type="chain" id="PRO_5001980752" evidence="2">
    <location>
        <begin position="21"/>
        <end position="727"/>
    </location>
</feature>
<keyword evidence="2" id="KW-0732">Signal</keyword>
<dbReference type="InterPro" id="IPR037045">
    <property type="entry name" value="S8pro/Inhibitor_I9_sf"/>
</dbReference>
<evidence type="ECO:0000313" key="4">
    <source>
        <dbReference type="EMBL" id="EXU97776.1"/>
    </source>
</evidence>
<dbReference type="InterPro" id="IPR010259">
    <property type="entry name" value="S8pro/Inhibitor_I9"/>
</dbReference>
<dbReference type="HOGENOM" id="CLU_025683_0_0_1"/>
<evidence type="ECO:0000256" key="1">
    <source>
        <dbReference type="SAM" id="MobiDB-lite"/>
    </source>
</evidence>
<feature type="domain" description="Inhibitor I9" evidence="3">
    <location>
        <begin position="35"/>
        <end position="121"/>
    </location>
</feature>
<organism evidence="4 5">
    <name type="scientific">Metarhizium robertsii</name>
    <dbReference type="NCBI Taxonomy" id="568076"/>
    <lineage>
        <taxon>Eukaryota</taxon>
        <taxon>Fungi</taxon>
        <taxon>Dikarya</taxon>
        <taxon>Ascomycota</taxon>
        <taxon>Pezizomycotina</taxon>
        <taxon>Sordariomycetes</taxon>
        <taxon>Hypocreomycetidae</taxon>
        <taxon>Hypocreales</taxon>
        <taxon>Clavicipitaceae</taxon>
        <taxon>Metarhizium</taxon>
    </lineage>
</organism>
<dbReference type="eggNOG" id="KOG1153">
    <property type="taxonomic scope" value="Eukaryota"/>
</dbReference>
<name>A0A0A1UQ55_9HYPO</name>
<dbReference type="Gene3D" id="3.30.70.80">
    <property type="entry name" value="Peptidase S8 propeptide/proteinase inhibitor I9"/>
    <property type="match status" value="1"/>
</dbReference>